<keyword evidence="3 12" id="KW-0436">Ligase</keyword>
<dbReference type="InterPro" id="IPR027303">
    <property type="entry name" value="Gln_synth_gly_rich_site"/>
</dbReference>
<dbReference type="Pfam" id="PF00120">
    <property type="entry name" value="Gln-synt_C"/>
    <property type="match status" value="1"/>
</dbReference>
<name>A0A8J7V441_9PROT</name>
<dbReference type="Gene3D" id="3.30.590.10">
    <property type="entry name" value="Glutamine synthetase/guanido kinase, catalytic domain"/>
    <property type="match status" value="1"/>
</dbReference>
<evidence type="ECO:0000256" key="8">
    <source>
        <dbReference type="PROSITE-ProRule" id="PRU01330"/>
    </source>
</evidence>
<evidence type="ECO:0000256" key="9">
    <source>
        <dbReference type="RuleBase" id="RU000384"/>
    </source>
</evidence>
<evidence type="ECO:0000313" key="13">
    <source>
        <dbReference type="Proteomes" id="UP000672602"/>
    </source>
</evidence>
<keyword evidence="4" id="KW-0547">Nucleotide-binding</keyword>
<dbReference type="InterPro" id="IPR014746">
    <property type="entry name" value="Gln_synth/guanido_kin_cat_dom"/>
</dbReference>
<evidence type="ECO:0000259" key="10">
    <source>
        <dbReference type="PROSITE" id="PS51986"/>
    </source>
</evidence>
<dbReference type="PROSITE" id="PS51987">
    <property type="entry name" value="GS_CATALYTIC"/>
    <property type="match status" value="1"/>
</dbReference>
<evidence type="ECO:0000256" key="5">
    <source>
        <dbReference type="ARBA" id="ARBA00022840"/>
    </source>
</evidence>
<evidence type="ECO:0000256" key="3">
    <source>
        <dbReference type="ARBA" id="ARBA00022598"/>
    </source>
</evidence>
<comment type="cofactor">
    <cofactor evidence="1">
        <name>Mg(2+)</name>
        <dbReference type="ChEBI" id="CHEBI:18420"/>
    </cofactor>
</comment>
<dbReference type="PANTHER" id="PTHR43785:SF12">
    <property type="entry name" value="TYPE-1 GLUTAMINE SYNTHETASE 2"/>
    <property type="match status" value="1"/>
</dbReference>
<protein>
    <submittedName>
        <fullName evidence="12">Type III glutamate--ammonia ligase</fullName>
        <ecNumber evidence="12">6.3.1.2</ecNumber>
    </submittedName>
</protein>
<evidence type="ECO:0000259" key="11">
    <source>
        <dbReference type="PROSITE" id="PS51987"/>
    </source>
</evidence>
<dbReference type="InterPro" id="IPR008146">
    <property type="entry name" value="Gln_synth_cat_dom"/>
</dbReference>
<keyword evidence="7" id="KW-0535">Nitrogen fixation</keyword>
<dbReference type="SUPFAM" id="SSF55931">
    <property type="entry name" value="Glutamine synthetase/guanido kinase"/>
    <property type="match status" value="1"/>
</dbReference>
<gene>
    <name evidence="12" type="primary">glnT</name>
    <name evidence="12" type="ORF">KAJ83_18590</name>
</gene>
<dbReference type="GO" id="GO:0005524">
    <property type="term" value="F:ATP binding"/>
    <property type="evidence" value="ECO:0007669"/>
    <property type="project" value="UniProtKB-KW"/>
</dbReference>
<comment type="function">
    <text evidence="2">Catalyzes the ATP-dependent biosynthesis of glutamine from glutamate and ammonia.</text>
</comment>
<dbReference type="EC" id="6.3.1.2" evidence="12"/>
<dbReference type="Proteomes" id="UP000672602">
    <property type="component" value="Unassembled WGS sequence"/>
</dbReference>
<feature type="domain" description="GS catalytic" evidence="11">
    <location>
        <begin position="100"/>
        <end position="435"/>
    </location>
</feature>
<comment type="similarity">
    <text evidence="8 9">Belongs to the glutamine synthetase family.</text>
</comment>
<accession>A0A8J7V441</accession>
<dbReference type="InterPro" id="IPR008147">
    <property type="entry name" value="Gln_synt_N"/>
</dbReference>
<dbReference type="Gene3D" id="3.10.20.70">
    <property type="entry name" value="Glutamine synthetase, N-terminal domain"/>
    <property type="match status" value="1"/>
</dbReference>
<dbReference type="SUPFAM" id="SSF54368">
    <property type="entry name" value="Glutamine synthetase, N-terminal domain"/>
    <property type="match status" value="1"/>
</dbReference>
<evidence type="ECO:0000256" key="6">
    <source>
        <dbReference type="ARBA" id="ARBA00022842"/>
    </source>
</evidence>
<evidence type="ECO:0000256" key="4">
    <source>
        <dbReference type="ARBA" id="ARBA00022741"/>
    </source>
</evidence>
<dbReference type="PROSITE" id="PS00181">
    <property type="entry name" value="GLNA_ATP"/>
    <property type="match status" value="1"/>
</dbReference>
<feature type="domain" description="GS beta-grasp" evidence="10">
    <location>
        <begin position="12"/>
        <end position="94"/>
    </location>
</feature>
<evidence type="ECO:0000313" key="12">
    <source>
        <dbReference type="EMBL" id="MBP5859035.1"/>
    </source>
</evidence>
<evidence type="ECO:0000256" key="2">
    <source>
        <dbReference type="ARBA" id="ARBA00003117"/>
    </source>
</evidence>
<keyword evidence="13" id="KW-1185">Reference proteome</keyword>
<proteinExistence type="inferred from homology"/>
<evidence type="ECO:0000256" key="7">
    <source>
        <dbReference type="ARBA" id="ARBA00023231"/>
    </source>
</evidence>
<dbReference type="GO" id="GO:0006542">
    <property type="term" value="P:glutamine biosynthetic process"/>
    <property type="evidence" value="ECO:0007669"/>
    <property type="project" value="InterPro"/>
</dbReference>
<dbReference type="SMART" id="SM01230">
    <property type="entry name" value="Gln-synt_C"/>
    <property type="match status" value="1"/>
</dbReference>
<reference evidence="12" key="1">
    <citation type="submission" date="2021-04" db="EMBL/GenBank/DDBJ databases">
        <authorList>
            <person name="Zhang D.-C."/>
        </authorList>
    </citation>
    <scope>NUCLEOTIDE SEQUENCE</scope>
    <source>
        <strain evidence="12">CGMCC 1.15697</strain>
    </source>
</reference>
<dbReference type="InterPro" id="IPR036651">
    <property type="entry name" value="Gln_synt_N_sf"/>
</dbReference>
<dbReference type="PANTHER" id="PTHR43785">
    <property type="entry name" value="GAMMA-GLUTAMYLPUTRESCINE SYNTHETASE"/>
    <property type="match status" value="1"/>
</dbReference>
<dbReference type="NCBIfam" id="TIGR03105">
    <property type="entry name" value="gln_synth_III"/>
    <property type="match status" value="1"/>
</dbReference>
<comment type="caution">
    <text evidence="12">The sequence shown here is derived from an EMBL/GenBank/DDBJ whole genome shotgun (WGS) entry which is preliminary data.</text>
</comment>
<dbReference type="PROSITE" id="PS51986">
    <property type="entry name" value="GS_BETA_GRASP"/>
    <property type="match status" value="1"/>
</dbReference>
<dbReference type="InterPro" id="IPR017536">
    <property type="entry name" value="Glutamine_synthetase_typeIII"/>
</dbReference>
<organism evidence="12 13">
    <name type="scientific">Marivibrio halodurans</name>
    <dbReference type="NCBI Taxonomy" id="2039722"/>
    <lineage>
        <taxon>Bacteria</taxon>
        <taxon>Pseudomonadati</taxon>
        <taxon>Pseudomonadota</taxon>
        <taxon>Alphaproteobacteria</taxon>
        <taxon>Rhodospirillales</taxon>
        <taxon>Rhodospirillaceae</taxon>
        <taxon>Marivibrio</taxon>
    </lineage>
</organism>
<dbReference type="RefSeq" id="WP_210683627.1">
    <property type="nucleotide sequence ID" value="NZ_JAGMWN010000014.1"/>
</dbReference>
<dbReference type="GO" id="GO:0004356">
    <property type="term" value="F:glutamine synthetase activity"/>
    <property type="evidence" value="ECO:0007669"/>
    <property type="project" value="UniProtKB-EC"/>
</dbReference>
<dbReference type="AlphaFoldDB" id="A0A8J7V441"/>
<sequence length="435" mass="47775">MASKLEAFAKENGIKYFLVNFTDLSGIQRSKLVPTPAIAEMEENGAGFAGFATYLDMTPAHPDMFALPDPDSVIQLPWKPEVAWVASDLMMEGALVEQAPRVVLKRQLEAARAKGYSFKTGVEAEFHLITVEGDAISDPADVAAKPCYDQQAVMRRYDVISEICDAMIGLGWGPYQNDHEDANGQFEMNWDYDDALVTADRHAFFKFMVKSVAETHGLRATFMPKPFMDLTGNGCHMHLSLWDAAGKKCVFLEEGGELGLSAAAYHFLGGMMAHAPALAALTNPTVNSYKRINAPVTTSGATWSPNRISYGGNNRTHMVRIPDPGRFELRLADGAANPYLLAASVLAAGLDGMAKETDPGKRLDIDMYAEGHKARGVGKLPLYLIDAVRNFAKDKTLRAALGEDFSNAYLKIKSEEWNAYARSLTDWERKNTLDC</sequence>
<evidence type="ECO:0000256" key="1">
    <source>
        <dbReference type="ARBA" id="ARBA00001946"/>
    </source>
</evidence>
<keyword evidence="5" id="KW-0067">ATP-binding</keyword>
<dbReference type="EMBL" id="JAGMWN010000014">
    <property type="protein sequence ID" value="MBP5859035.1"/>
    <property type="molecule type" value="Genomic_DNA"/>
</dbReference>
<keyword evidence="6" id="KW-0460">Magnesium</keyword>